<evidence type="ECO:0000313" key="2">
    <source>
        <dbReference type="EMBL" id="CDF88180.1"/>
    </source>
</evidence>
<proteinExistence type="predicted"/>
<name>A0A8J2T2D8_ZYGB2</name>
<dbReference type="AlphaFoldDB" id="A0A8J2T2D8"/>
<protein>
    <submittedName>
        <fullName evidence="2">BN860_04126g1_1</fullName>
    </submittedName>
</protein>
<evidence type="ECO:0000256" key="1">
    <source>
        <dbReference type="SAM" id="MobiDB-lite"/>
    </source>
</evidence>
<organism evidence="2 3">
    <name type="scientific">Zygosaccharomyces bailii (strain CLIB 213 / ATCC 58445 / CBS 680 / BCRC 21525 / NBRC 1098 / NCYC 1416 / NRRL Y-2227)</name>
    <dbReference type="NCBI Taxonomy" id="1333698"/>
    <lineage>
        <taxon>Eukaryota</taxon>
        <taxon>Fungi</taxon>
        <taxon>Dikarya</taxon>
        <taxon>Ascomycota</taxon>
        <taxon>Saccharomycotina</taxon>
        <taxon>Saccharomycetes</taxon>
        <taxon>Saccharomycetales</taxon>
        <taxon>Saccharomycetaceae</taxon>
        <taxon>Zygosaccharomyces</taxon>
    </lineage>
</organism>
<feature type="region of interest" description="Disordered" evidence="1">
    <location>
        <begin position="253"/>
        <end position="275"/>
    </location>
</feature>
<sequence length="275" mass="31254">MGKFSSVDEAARHVDGQLTLKGFLAAGQSLQLEHCPDAKLVINTVHKLLTSIEEKSRQVDVLHATVDDLKRTPKVVEVVEVPRVETRQVRVAKPKADHKRIQQTVTKVFQVKLNQLQCTIDELRYQLNSERNRSRRSVEPDITWKVEESIAKLPSDMPTTREIISKYQAEVTDLRIELEGALRKKQMICKHLDTVNRYTYSWGVLDITPVEVKPTGVQEQEWSDWLNGLKDNDLELNELIQDWYEIVTIAKSQRATNDDADSDGDAKAVPSGDGD</sequence>
<accession>A0A8J2T2D8</accession>
<dbReference type="OrthoDB" id="4035321at2759"/>
<reference evidence="3" key="1">
    <citation type="journal article" date="2013" name="Genome Announc.">
        <title>Genome sequence of the food spoilage yeast Zygosaccharomyces bailii CLIB 213(T).</title>
        <authorList>
            <person name="Galeote V."/>
            <person name="Bigey F."/>
            <person name="Devillers H."/>
            <person name="Neuveglise C."/>
            <person name="Dequin S."/>
        </authorList>
    </citation>
    <scope>NUCLEOTIDE SEQUENCE [LARGE SCALE GENOMIC DNA]</scope>
    <source>
        <strain evidence="3">CLIB 213 / ATCC 58445 / CBS 680 / CCRC 21525 / NBRC 1098 / NCYC 1416 / NRRL Y-2227</strain>
    </source>
</reference>
<evidence type="ECO:0000313" key="3">
    <source>
        <dbReference type="Proteomes" id="UP000019375"/>
    </source>
</evidence>
<keyword evidence="3" id="KW-1185">Reference proteome</keyword>
<dbReference type="Proteomes" id="UP000019375">
    <property type="component" value="Unassembled WGS sequence"/>
</dbReference>
<dbReference type="EMBL" id="HG316455">
    <property type="protein sequence ID" value="CDF88180.1"/>
    <property type="molecule type" value="Genomic_DNA"/>
</dbReference>
<gene>
    <name evidence="2" type="ORF">BN860_04126g</name>
</gene>